<dbReference type="Proteomes" id="UP001201812">
    <property type="component" value="Unassembled WGS sequence"/>
</dbReference>
<feature type="region of interest" description="Disordered" evidence="1">
    <location>
        <begin position="391"/>
        <end position="439"/>
    </location>
</feature>
<keyword evidence="3" id="KW-1185">Reference proteome</keyword>
<dbReference type="PANTHER" id="PTHR46339">
    <property type="entry name" value="PROTEIN CBG15282-RELATED"/>
    <property type="match status" value="1"/>
</dbReference>
<dbReference type="InterPro" id="IPR028150">
    <property type="entry name" value="Lustrin_cystein"/>
</dbReference>
<gene>
    <name evidence="2" type="ORF">DdX_00978</name>
</gene>
<dbReference type="SMART" id="SM00289">
    <property type="entry name" value="WR1"/>
    <property type="match status" value="4"/>
</dbReference>
<dbReference type="EMBL" id="JAKKPZ010000001">
    <property type="protein sequence ID" value="KAI1728775.1"/>
    <property type="molecule type" value="Genomic_DNA"/>
</dbReference>
<dbReference type="InterPro" id="IPR006150">
    <property type="entry name" value="Cys_repeat_1"/>
</dbReference>
<feature type="compositionally biased region" description="Basic and acidic residues" evidence="1">
    <location>
        <begin position="533"/>
        <end position="547"/>
    </location>
</feature>
<feature type="region of interest" description="Disordered" evidence="1">
    <location>
        <begin position="512"/>
        <end position="547"/>
    </location>
</feature>
<evidence type="ECO:0000313" key="2">
    <source>
        <dbReference type="EMBL" id="KAI1728775.1"/>
    </source>
</evidence>
<organism evidence="2 3">
    <name type="scientific">Ditylenchus destructor</name>
    <dbReference type="NCBI Taxonomy" id="166010"/>
    <lineage>
        <taxon>Eukaryota</taxon>
        <taxon>Metazoa</taxon>
        <taxon>Ecdysozoa</taxon>
        <taxon>Nematoda</taxon>
        <taxon>Chromadorea</taxon>
        <taxon>Rhabditida</taxon>
        <taxon>Tylenchina</taxon>
        <taxon>Tylenchomorpha</taxon>
        <taxon>Sphaerularioidea</taxon>
        <taxon>Anguinidae</taxon>
        <taxon>Anguininae</taxon>
        <taxon>Ditylenchus</taxon>
    </lineage>
</organism>
<feature type="region of interest" description="Disordered" evidence="1">
    <location>
        <begin position="343"/>
        <end position="364"/>
    </location>
</feature>
<comment type="caution">
    <text evidence="2">The sequence shown here is derived from an EMBL/GenBank/DDBJ whole genome shotgun (WGS) entry which is preliminary data.</text>
</comment>
<dbReference type="PANTHER" id="PTHR46339:SF14">
    <property type="entry name" value="BPTI_KUNITZ INHIBITOR DOMAIN-CONTAINING PROTEIN"/>
    <property type="match status" value="1"/>
</dbReference>
<feature type="compositionally biased region" description="Basic residues" evidence="1">
    <location>
        <begin position="393"/>
        <end position="425"/>
    </location>
</feature>
<protein>
    <submittedName>
        <fullName evidence="2">Lustrin, cysteine-rich repeated domain-containing protein</fullName>
    </submittedName>
</protein>
<feature type="compositionally biased region" description="Basic and acidic residues" evidence="1">
    <location>
        <begin position="352"/>
        <end position="364"/>
    </location>
</feature>
<dbReference type="InterPro" id="IPR053014">
    <property type="entry name" value="Cuticle_assoc_divergent"/>
</dbReference>
<reference evidence="2" key="1">
    <citation type="submission" date="2022-01" db="EMBL/GenBank/DDBJ databases">
        <title>Genome Sequence Resource for Two Populations of Ditylenchus destructor, the Migratory Endoparasitic Phytonematode.</title>
        <authorList>
            <person name="Zhang H."/>
            <person name="Lin R."/>
            <person name="Xie B."/>
        </authorList>
    </citation>
    <scope>NUCLEOTIDE SEQUENCE</scope>
    <source>
        <strain evidence="2">BazhouSP</strain>
    </source>
</reference>
<proteinExistence type="predicted"/>
<evidence type="ECO:0000313" key="3">
    <source>
        <dbReference type="Proteomes" id="UP001201812"/>
    </source>
</evidence>
<dbReference type="Pfam" id="PF14625">
    <property type="entry name" value="Lustrin_cystein"/>
    <property type="match status" value="4"/>
</dbReference>
<sequence>MVPRLKCFENHVTECLEDSSSPTTNILIVDNNSNENQFASIAECRTKCETTACQLGESMLLINRNLDNVVMCQISDDCPHGYICRQDKLFQRGVCCGYTSFEPCPLGLRSFIVPFTGRPKTCFRSPLRDDCPADFACSQNDIDQLNYCCTWERGICPGGTHPYIHPMTDRTIKCNPQNYDAACPHGYVCSARVMGSYWGFCCSTAVVSANCPEQSTPLLNHVSNQPLKCNDDSICGVGYMCHKSDEHKLDIGFCCSRPSSVNSRLLPTSQISKTTTAPRIPAETVIDTENEEIDGVAGPYTRLIEPIQSTETSTAASIEASEEFESESEISLVGTSKIEDINTQEWISKEGQSQERENEEISKEETVPSVVDLALLEKEIEQILSRKIDSVVKPKKKSKKVQKHKKDRKKNKRKKKNRIRGRKSGRGSVVHPKSTGAVSNHKVKFGVQLRCPRSFRPMTYPGTNFLLHCSQNFHDESDSNSNCPDPSICLYAVSDTLGRSLCCVSKYHNASSKEEKSENSDETFSRSTHRGSTSKEYDSNDENYHIL</sequence>
<dbReference type="AlphaFoldDB" id="A0AAD4NHE8"/>
<evidence type="ECO:0000256" key="1">
    <source>
        <dbReference type="SAM" id="MobiDB-lite"/>
    </source>
</evidence>
<name>A0AAD4NHE8_9BILA</name>
<accession>A0AAD4NHE8</accession>